<evidence type="ECO:0000256" key="2">
    <source>
        <dbReference type="ARBA" id="ARBA00007040"/>
    </source>
</evidence>
<feature type="transmembrane region" description="Helical" evidence="10">
    <location>
        <begin position="269"/>
        <end position="291"/>
    </location>
</feature>
<feature type="transmembrane region" description="Helical" evidence="10">
    <location>
        <begin position="190"/>
        <end position="211"/>
    </location>
</feature>
<comment type="subcellular location">
    <subcellularLocation>
        <location evidence="1">Cell membrane</location>
        <topology evidence="1">Multi-pass membrane protein</topology>
    </subcellularLocation>
</comment>
<evidence type="ECO:0000256" key="5">
    <source>
        <dbReference type="ARBA" id="ARBA00022692"/>
    </source>
</evidence>
<evidence type="ECO:0000256" key="7">
    <source>
        <dbReference type="ARBA" id="ARBA00022989"/>
    </source>
</evidence>
<feature type="region of interest" description="Disordered" evidence="9">
    <location>
        <begin position="1"/>
        <end position="31"/>
    </location>
</feature>
<dbReference type="GO" id="GO:0019534">
    <property type="term" value="F:toxin transmembrane transporter activity"/>
    <property type="evidence" value="ECO:0007669"/>
    <property type="project" value="Ensembl"/>
</dbReference>
<feature type="transmembrane region" description="Helical" evidence="10">
    <location>
        <begin position="164"/>
        <end position="184"/>
    </location>
</feature>
<keyword evidence="7 10" id="KW-1133">Transmembrane helix</keyword>
<dbReference type="GO" id="GO:0016323">
    <property type="term" value="C:basolateral plasma membrane"/>
    <property type="evidence" value="ECO:0007669"/>
    <property type="project" value="Ensembl"/>
</dbReference>
<comment type="similarity">
    <text evidence="2">Belongs to the amino acid-polyamine-organocation (APC) superfamily. L-type amino acid transporter (LAT) (TC 2.A.3.8) family.</text>
</comment>
<dbReference type="GO" id="GO:1903801">
    <property type="term" value="P:L-leucine import across plasma membrane"/>
    <property type="evidence" value="ECO:0007669"/>
    <property type="project" value="Ensembl"/>
</dbReference>
<dbReference type="Ensembl" id="ENSCGRT00001012708.1">
    <property type="protein sequence ID" value="ENSCGRP00001008579.1"/>
    <property type="gene ID" value="ENSCGRG00001010833.1"/>
</dbReference>
<organism evidence="11 12">
    <name type="scientific">Cricetulus griseus</name>
    <name type="common">Chinese hamster</name>
    <name type="synonym">Cricetulus barabensis griseus</name>
    <dbReference type="NCBI Taxonomy" id="10029"/>
    <lineage>
        <taxon>Eukaryota</taxon>
        <taxon>Metazoa</taxon>
        <taxon>Chordata</taxon>
        <taxon>Craniata</taxon>
        <taxon>Vertebrata</taxon>
        <taxon>Euteleostomi</taxon>
        <taxon>Mammalia</taxon>
        <taxon>Eutheria</taxon>
        <taxon>Euarchontoglires</taxon>
        <taxon>Glires</taxon>
        <taxon>Rodentia</taxon>
        <taxon>Myomorpha</taxon>
        <taxon>Muroidea</taxon>
        <taxon>Cricetidae</taxon>
        <taxon>Cricetinae</taxon>
        <taxon>Cricetulus</taxon>
    </lineage>
</organism>
<dbReference type="GO" id="GO:0016324">
    <property type="term" value="C:apical plasma membrane"/>
    <property type="evidence" value="ECO:0007669"/>
    <property type="project" value="Ensembl"/>
</dbReference>
<feature type="transmembrane region" description="Helical" evidence="10">
    <location>
        <begin position="435"/>
        <end position="454"/>
    </location>
</feature>
<evidence type="ECO:0000313" key="12">
    <source>
        <dbReference type="Proteomes" id="UP000694386"/>
    </source>
</evidence>
<dbReference type="GO" id="GO:0015827">
    <property type="term" value="P:tryptophan transport"/>
    <property type="evidence" value="ECO:0007669"/>
    <property type="project" value="Ensembl"/>
</dbReference>
<dbReference type="PANTHER" id="PTHR11785:SF113">
    <property type="entry name" value="LARGE NEUTRAL AMINO ACIDS TRANSPORTER SMALL SUBUNIT 2"/>
    <property type="match status" value="1"/>
</dbReference>
<dbReference type="InterPro" id="IPR002293">
    <property type="entry name" value="AA/rel_permease1"/>
</dbReference>
<feature type="region of interest" description="Disordered" evidence="9">
    <location>
        <begin position="490"/>
        <end position="519"/>
    </location>
</feature>
<reference evidence="11" key="2">
    <citation type="submission" date="2025-09" db="UniProtKB">
        <authorList>
            <consortium name="Ensembl"/>
        </authorList>
    </citation>
    <scope>IDENTIFICATION</scope>
</reference>
<evidence type="ECO:0000256" key="4">
    <source>
        <dbReference type="ARBA" id="ARBA00022475"/>
    </source>
</evidence>
<dbReference type="PANTHER" id="PTHR11785">
    <property type="entry name" value="AMINO ACID TRANSPORTER"/>
    <property type="match status" value="1"/>
</dbReference>
<name>A0A8C2LTE0_CRIGR</name>
<feature type="transmembrane region" description="Helical" evidence="10">
    <location>
        <begin position="73"/>
        <end position="94"/>
    </location>
</feature>
<evidence type="ECO:0000256" key="8">
    <source>
        <dbReference type="ARBA" id="ARBA00023136"/>
    </source>
</evidence>
<keyword evidence="6" id="KW-0029">Amino-acid transport</keyword>
<keyword evidence="8 10" id="KW-0472">Membrane</keyword>
<evidence type="ECO:0000256" key="9">
    <source>
        <dbReference type="SAM" id="MobiDB-lite"/>
    </source>
</evidence>
<dbReference type="PIRSF" id="PIRSF006060">
    <property type="entry name" value="AA_transporter"/>
    <property type="match status" value="1"/>
</dbReference>
<feature type="transmembrane region" description="Helical" evidence="10">
    <location>
        <begin position="114"/>
        <end position="132"/>
    </location>
</feature>
<dbReference type="GO" id="GO:0015180">
    <property type="term" value="F:L-alanine transmembrane transporter activity"/>
    <property type="evidence" value="ECO:0007669"/>
    <property type="project" value="Ensembl"/>
</dbReference>
<feature type="transmembrane region" description="Helical" evidence="10">
    <location>
        <begin position="41"/>
        <end position="61"/>
    </location>
</feature>
<evidence type="ECO:0000256" key="10">
    <source>
        <dbReference type="SAM" id="Phobius"/>
    </source>
</evidence>
<accession>A0A8C2LTE0</accession>
<evidence type="ECO:0000313" key="11">
    <source>
        <dbReference type="Ensembl" id="ENSCGRP00001008579.1"/>
    </source>
</evidence>
<dbReference type="GO" id="GO:1904273">
    <property type="term" value="P:L-alanine import across plasma membrane"/>
    <property type="evidence" value="ECO:0007669"/>
    <property type="project" value="Ensembl"/>
</dbReference>
<dbReference type="GO" id="GO:0035524">
    <property type="term" value="P:proline transmembrane transport"/>
    <property type="evidence" value="ECO:0007669"/>
    <property type="project" value="Ensembl"/>
</dbReference>
<reference evidence="11" key="1">
    <citation type="submission" date="2025-08" db="UniProtKB">
        <authorList>
            <consortium name="Ensembl"/>
        </authorList>
    </citation>
    <scope>IDENTIFICATION</scope>
</reference>
<dbReference type="GO" id="GO:0015829">
    <property type="term" value="P:valine transport"/>
    <property type="evidence" value="ECO:0007669"/>
    <property type="project" value="Ensembl"/>
</dbReference>
<dbReference type="FunFam" id="1.20.1740.10:FF:000003">
    <property type="entry name" value="Y+L amino acid transporter 1 isoform X1"/>
    <property type="match status" value="1"/>
</dbReference>
<evidence type="ECO:0000256" key="1">
    <source>
        <dbReference type="ARBA" id="ARBA00004651"/>
    </source>
</evidence>
<dbReference type="GO" id="GO:0015190">
    <property type="term" value="F:L-leucine transmembrane transporter activity"/>
    <property type="evidence" value="ECO:0007669"/>
    <property type="project" value="Ensembl"/>
</dbReference>
<dbReference type="InterPro" id="IPR050598">
    <property type="entry name" value="AminoAcid_Transporter"/>
</dbReference>
<protein>
    <submittedName>
        <fullName evidence="11">Solute carrier family 7 (cationic amino acid transporter, y+ system), member 8</fullName>
    </submittedName>
</protein>
<dbReference type="GO" id="GO:0031528">
    <property type="term" value="C:microvillus membrane"/>
    <property type="evidence" value="ECO:0007669"/>
    <property type="project" value="Ensembl"/>
</dbReference>
<dbReference type="Gene3D" id="1.20.1740.10">
    <property type="entry name" value="Amino acid/polyamine transporter I"/>
    <property type="match status" value="1"/>
</dbReference>
<dbReference type="GO" id="GO:0015349">
    <property type="term" value="F:thyroid hormone transmembrane transporter activity"/>
    <property type="evidence" value="ECO:0007669"/>
    <property type="project" value="Ensembl"/>
</dbReference>
<feature type="transmembrane region" description="Helical" evidence="10">
    <location>
        <begin position="408"/>
        <end position="429"/>
    </location>
</feature>
<evidence type="ECO:0000256" key="6">
    <source>
        <dbReference type="ARBA" id="ARBA00022970"/>
    </source>
</evidence>
<proteinExistence type="inferred from homology"/>
<dbReference type="GO" id="GO:0046982">
    <property type="term" value="F:protein heterodimerization activity"/>
    <property type="evidence" value="ECO:0007669"/>
    <property type="project" value="Ensembl"/>
</dbReference>
<dbReference type="GO" id="GO:0015297">
    <property type="term" value="F:antiporter activity"/>
    <property type="evidence" value="ECO:0007669"/>
    <property type="project" value="Ensembl"/>
</dbReference>
<dbReference type="GO" id="GO:0015187">
    <property type="term" value="F:glycine transmembrane transporter activity"/>
    <property type="evidence" value="ECO:0007669"/>
    <property type="project" value="Ensembl"/>
</dbReference>
<keyword evidence="5 10" id="KW-0812">Transmembrane</keyword>
<keyword evidence="3" id="KW-0813">Transport</keyword>
<feature type="transmembrane region" description="Helical" evidence="10">
    <location>
        <begin position="232"/>
        <end position="249"/>
    </location>
</feature>
<feature type="transmembrane region" description="Helical" evidence="10">
    <location>
        <begin position="372"/>
        <end position="396"/>
    </location>
</feature>
<sequence length="519" mass="56586">MEKGARHRNNTAKNQQGGRPDSSPEAEAGSGGGGVALKKEIGLVSACGIIVGNIIGSGIFVSPKGVLENAGSVGLAIIVWIVTGVITAVGALCYAELGVTIPKSGGDYSYVKDIFGGLAGFLRLWIAVLVIYPTNQAVIALTFSNYVLQPLFPTCFPPESGLRLLAAICLLLLTWVNCSSVRWATRVQDIFTAGKLLALALIIIMGVVQICKGEFFWLEPKNAFENFQEPDIGLIALAFLQGSFAYGGWNFLNYVTEELVDPYKNLPRAIFISIPLVTFVYVFANVAYVTAMSPQELLASNAVAVVRNHSGSQTQDTDIDLLSGSQAIPAREGHLPSVLAMIHVKRCTPIPALLFTCISTLLMLVTSDMYTLINYVGFINYLFYGVTVAGQIVLRWKKPDIPRPIKISLLFPIIYLLFWAFLLIFSLWSEPVVCGIGLAIMLTGVPVYFLGVYWQHKPKCFNDVIEAITLVSQKMCVVVYPQVEGDSGAEEAIDDMEEEQQKPIFQPTPVKDQDSEEQP</sequence>
<evidence type="ECO:0000256" key="3">
    <source>
        <dbReference type="ARBA" id="ARBA00022448"/>
    </source>
</evidence>
<dbReference type="AlphaFoldDB" id="A0A8C2LTE0"/>
<keyword evidence="4" id="KW-1003">Cell membrane</keyword>
<dbReference type="Proteomes" id="UP000694386">
    <property type="component" value="Unplaced"/>
</dbReference>
<feature type="compositionally biased region" description="Basic residues" evidence="9">
    <location>
        <begin position="1"/>
        <end position="10"/>
    </location>
</feature>
<dbReference type="Pfam" id="PF13520">
    <property type="entry name" value="AA_permease_2"/>
    <property type="match status" value="2"/>
</dbReference>